<name>A0ACB8AGD9_9AGAM</name>
<proteinExistence type="predicted"/>
<organism evidence="1 2">
    <name type="scientific">Hygrophoropsis aurantiaca</name>
    <dbReference type="NCBI Taxonomy" id="72124"/>
    <lineage>
        <taxon>Eukaryota</taxon>
        <taxon>Fungi</taxon>
        <taxon>Dikarya</taxon>
        <taxon>Basidiomycota</taxon>
        <taxon>Agaricomycotina</taxon>
        <taxon>Agaricomycetes</taxon>
        <taxon>Agaricomycetidae</taxon>
        <taxon>Boletales</taxon>
        <taxon>Coniophorineae</taxon>
        <taxon>Hygrophoropsidaceae</taxon>
        <taxon>Hygrophoropsis</taxon>
    </lineage>
</organism>
<sequence length="651" mass="72696">MKTEFTFKQHEAETANRKVPWSVRSNRIGRGPEPTPVPISSQMRAWNQNISNAGPSRAEPQSPRRPRFGDISRNERARKPPPPENKNMPSGFQTTTNPSSPTRSQNVKGKGKASAFSIPARPPTIFESGSQIFGGGSLFNAPVRSSQEAVDNPALDDTIMGASQIIDQNHVAPADIEMADVANIAYLATPFEEEIEEFEPRNWNIVLRRSILTHIAPDQKSFTFQVLVGAPITTSISSQSAELYQSSCGQLLNILSQTSHDDRDFRYSLGVASQSLAQIARILAIADLISELSAVFNLLTHLIYTVPNFHPYLLPVCDLSQGKDAPSLILQILCEVIRHKFVAIKADHENDMSGLPSLVRALLGLIEAMCWNLPNDLEDWLAFIPRSPLVLTTLLDTARPQWMLLRSVRVLLWLSTRHSLFRSLLSFPAAETSNQEQEKETEIPDITRLPHIETLCSLLADTERKGAEAESMRNFILSFFAMLCVSHTDAHTILVESRAVIPSLLVYMTRLSTTLWEDDEVLMASPSLASSWISSLNQSLCLFHYVIFGAESMPNLRERLELAQSYNGLMHMFIVTIGRMSYAEPPEWVDAKDKADLEEVSDMARELLELVVEGPEGDSIWSTYQEQNDRNSDIAIDDDEEEARKLVNDGV</sequence>
<protein>
    <submittedName>
        <fullName evidence="1">Uncharacterized protein</fullName>
    </submittedName>
</protein>
<gene>
    <name evidence="1" type="ORF">BJ138DRAFT_1148438</name>
</gene>
<evidence type="ECO:0000313" key="2">
    <source>
        <dbReference type="Proteomes" id="UP000790377"/>
    </source>
</evidence>
<keyword evidence="2" id="KW-1185">Reference proteome</keyword>
<accession>A0ACB8AGD9</accession>
<reference evidence="1" key="1">
    <citation type="journal article" date="2021" name="New Phytol.">
        <title>Evolutionary innovations through gain and loss of genes in the ectomycorrhizal Boletales.</title>
        <authorList>
            <person name="Wu G."/>
            <person name="Miyauchi S."/>
            <person name="Morin E."/>
            <person name="Kuo A."/>
            <person name="Drula E."/>
            <person name="Varga T."/>
            <person name="Kohler A."/>
            <person name="Feng B."/>
            <person name="Cao Y."/>
            <person name="Lipzen A."/>
            <person name="Daum C."/>
            <person name="Hundley H."/>
            <person name="Pangilinan J."/>
            <person name="Johnson J."/>
            <person name="Barry K."/>
            <person name="LaButti K."/>
            <person name="Ng V."/>
            <person name="Ahrendt S."/>
            <person name="Min B."/>
            <person name="Choi I.G."/>
            <person name="Park H."/>
            <person name="Plett J.M."/>
            <person name="Magnuson J."/>
            <person name="Spatafora J.W."/>
            <person name="Nagy L.G."/>
            <person name="Henrissat B."/>
            <person name="Grigoriev I.V."/>
            <person name="Yang Z.L."/>
            <person name="Xu J."/>
            <person name="Martin F.M."/>
        </authorList>
    </citation>
    <scope>NUCLEOTIDE SEQUENCE</scope>
    <source>
        <strain evidence="1">ATCC 28755</strain>
    </source>
</reference>
<evidence type="ECO:0000313" key="1">
    <source>
        <dbReference type="EMBL" id="KAH7912414.1"/>
    </source>
</evidence>
<comment type="caution">
    <text evidence="1">The sequence shown here is derived from an EMBL/GenBank/DDBJ whole genome shotgun (WGS) entry which is preliminary data.</text>
</comment>
<dbReference type="EMBL" id="MU267652">
    <property type="protein sequence ID" value="KAH7912414.1"/>
    <property type="molecule type" value="Genomic_DNA"/>
</dbReference>
<dbReference type="Proteomes" id="UP000790377">
    <property type="component" value="Unassembled WGS sequence"/>
</dbReference>